<dbReference type="InterPro" id="IPR036061">
    <property type="entry name" value="CheW-like_dom_sf"/>
</dbReference>
<gene>
    <name evidence="6" type="ORF">B1A_19015</name>
</gene>
<dbReference type="EMBL" id="AUZX01014029">
    <property type="protein sequence ID" value="EQD33478.1"/>
    <property type="molecule type" value="Genomic_DNA"/>
</dbReference>
<protein>
    <recommendedName>
        <fullName evidence="2">Chemotaxis protein CheW</fullName>
    </recommendedName>
</protein>
<dbReference type="GO" id="GO:0005829">
    <property type="term" value="C:cytosol"/>
    <property type="evidence" value="ECO:0007669"/>
    <property type="project" value="TreeGrafter"/>
</dbReference>
<dbReference type="PANTHER" id="PTHR22617">
    <property type="entry name" value="CHEMOTAXIS SENSOR HISTIDINE KINASE-RELATED"/>
    <property type="match status" value="1"/>
</dbReference>
<evidence type="ECO:0000256" key="3">
    <source>
        <dbReference type="ARBA" id="ARBA00022490"/>
    </source>
</evidence>
<keyword evidence="4" id="KW-0145">Chemotaxis</keyword>
<evidence type="ECO:0000256" key="2">
    <source>
        <dbReference type="ARBA" id="ARBA00021483"/>
    </source>
</evidence>
<proteinExistence type="predicted"/>
<dbReference type="FunFam" id="2.40.50.180:FF:000002">
    <property type="entry name" value="Chemotaxis protein CheW"/>
    <property type="match status" value="1"/>
</dbReference>
<dbReference type="Gene3D" id="2.40.50.180">
    <property type="entry name" value="CheA-289, Domain 4"/>
    <property type="match status" value="1"/>
</dbReference>
<dbReference type="GO" id="GO:0006935">
    <property type="term" value="P:chemotaxis"/>
    <property type="evidence" value="ECO:0007669"/>
    <property type="project" value="UniProtKB-KW"/>
</dbReference>
<keyword evidence="3" id="KW-0963">Cytoplasm</keyword>
<dbReference type="InterPro" id="IPR002545">
    <property type="entry name" value="CheW-lke_dom"/>
</dbReference>
<name>T0YJZ0_9ZZZZ</name>
<dbReference type="CDD" id="cd00732">
    <property type="entry name" value="CheW"/>
    <property type="match status" value="1"/>
</dbReference>
<reference evidence="6" key="1">
    <citation type="submission" date="2013-08" db="EMBL/GenBank/DDBJ databases">
        <authorList>
            <person name="Mendez C."/>
            <person name="Richter M."/>
            <person name="Ferrer M."/>
            <person name="Sanchez J."/>
        </authorList>
    </citation>
    <scope>NUCLEOTIDE SEQUENCE</scope>
</reference>
<feature type="domain" description="CheW-like" evidence="5">
    <location>
        <begin position="17"/>
        <end position="157"/>
    </location>
</feature>
<evidence type="ECO:0000313" key="6">
    <source>
        <dbReference type="EMBL" id="EQD33478.1"/>
    </source>
</evidence>
<evidence type="ECO:0000256" key="4">
    <source>
        <dbReference type="ARBA" id="ARBA00022500"/>
    </source>
</evidence>
<dbReference type="Pfam" id="PF01584">
    <property type="entry name" value="CheW"/>
    <property type="match status" value="1"/>
</dbReference>
<dbReference type="Gene3D" id="2.30.30.40">
    <property type="entry name" value="SH3 Domains"/>
    <property type="match status" value="1"/>
</dbReference>
<reference evidence="6" key="2">
    <citation type="journal article" date="2014" name="ISME J.">
        <title>Microbial stratification in low pH oxic and suboxic macroscopic growths along an acid mine drainage.</title>
        <authorList>
            <person name="Mendez-Garcia C."/>
            <person name="Mesa V."/>
            <person name="Sprenger R.R."/>
            <person name="Richter M."/>
            <person name="Diez M.S."/>
            <person name="Solano J."/>
            <person name="Bargiela R."/>
            <person name="Golyshina O.V."/>
            <person name="Manteca A."/>
            <person name="Ramos J.L."/>
            <person name="Gallego J.R."/>
            <person name="Llorente I."/>
            <person name="Martins Dos Santos V.A."/>
            <person name="Jensen O.N."/>
            <person name="Pelaez A.I."/>
            <person name="Sanchez J."/>
            <person name="Ferrer M."/>
        </authorList>
    </citation>
    <scope>NUCLEOTIDE SEQUENCE</scope>
</reference>
<dbReference type="PROSITE" id="PS50851">
    <property type="entry name" value="CHEW"/>
    <property type="match status" value="1"/>
</dbReference>
<accession>T0YJZ0</accession>
<evidence type="ECO:0000259" key="5">
    <source>
        <dbReference type="PROSITE" id="PS50851"/>
    </source>
</evidence>
<organism evidence="6">
    <name type="scientific">mine drainage metagenome</name>
    <dbReference type="NCBI Taxonomy" id="410659"/>
    <lineage>
        <taxon>unclassified sequences</taxon>
        <taxon>metagenomes</taxon>
        <taxon>ecological metagenomes</taxon>
    </lineage>
</organism>
<dbReference type="InterPro" id="IPR039315">
    <property type="entry name" value="CheW"/>
</dbReference>
<comment type="subcellular location">
    <subcellularLocation>
        <location evidence="1">Cytoplasm</location>
    </subcellularLocation>
</comment>
<sequence>MTRIMMNQNNPTPAVTANEFLIFTLGSEEYGIDILKVQEIRGYETVTRIANTPDFIKGVINLRGEIVPIVDLRVRFHLGDIRYDEFTVVIILYLVGRLVGMVVDGVSDVLSLTPEQIRPVPGFTATLDTHYLMGLGTLDQRMLILVDIERLVKSEDMALIDKTANE</sequence>
<dbReference type="SMART" id="SM00260">
    <property type="entry name" value="CheW"/>
    <property type="match status" value="1"/>
</dbReference>
<dbReference type="GO" id="GO:0007165">
    <property type="term" value="P:signal transduction"/>
    <property type="evidence" value="ECO:0007669"/>
    <property type="project" value="InterPro"/>
</dbReference>
<dbReference type="SUPFAM" id="SSF50341">
    <property type="entry name" value="CheW-like"/>
    <property type="match status" value="1"/>
</dbReference>
<comment type="caution">
    <text evidence="6">The sequence shown here is derived from an EMBL/GenBank/DDBJ whole genome shotgun (WGS) entry which is preliminary data.</text>
</comment>
<dbReference type="AlphaFoldDB" id="T0YJZ0"/>
<evidence type="ECO:0000256" key="1">
    <source>
        <dbReference type="ARBA" id="ARBA00004496"/>
    </source>
</evidence>
<dbReference type="PANTHER" id="PTHR22617:SF45">
    <property type="entry name" value="CHEMOTAXIS PROTEIN CHEW"/>
    <property type="match status" value="1"/>
</dbReference>